<proteinExistence type="predicted"/>
<dbReference type="InterPro" id="IPR007236">
    <property type="entry name" value="SlyX"/>
</dbReference>
<dbReference type="EMBL" id="JBHRTL010000006">
    <property type="protein sequence ID" value="MFC3155228.1"/>
    <property type="molecule type" value="Genomic_DNA"/>
</dbReference>
<sequence>MSQDDVLQEALIELQSRLSFQEDTINELNLIVARQDRQLQALAKQLGGLASKFDDAMFDREQGGSAADERPPHY</sequence>
<dbReference type="PANTHER" id="PTHR36508:SF1">
    <property type="entry name" value="PROTEIN SLYX"/>
    <property type="match status" value="1"/>
</dbReference>
<evidence type="ECO:0000313" key="2">
    <source>
        <dbReference type="Proteomes" id="UP001595548"/>
    </source>
</evidence>
<organism evidence="1 2">
    <name type="scientific">Gilvimarinus japonicus</name>
    <dbReference type="NCBI Taxonomy" id="1796469"/>
    <lineage>
        <taxon>Bacteria</taxon>
        <taxon>Pseudomonadati</taxon>
        <taxon>Pseudomonadota</taxon>
        <taxon>Gammaproteobacteria</taxon>
        <taxon>Cellvibrionales</taxon>
        <taxon>Cellvibrionaceae</taxon>
        <taxon>Gilvimarinus</taxon>
    </lineage>
</organism>
<dbReference type="RefSeq" id="WP_339615437.1">
    <property type="nucleotide sequence ID" value="NZ_AP031500.1"/>
</dbReference>
<dbReference type="PANTHER" id="PTHR36508">
    <property type="entry name" value="PROTEIN SLYX"/>
    <property type="match status" value="1"/>
</dbReference>
<accession>A0ABV7HR47</accession>
<dbReference type="Gene3D" id="1.20.5.300">
    <property type="match status" value="1"/>
</dbReference>
<evidence type="ECO:0000313" key="1">
    <source>
        <dbReference type="EMBL" id="MFC3155228.1"/>
    </source>
</evidence>
<keyword evidence="2" id="KW-1185">Reference proteome</keyword>
<comment type="caution">
    <text evidence="1">The sequence shown here is derived from an EMBL/GenBank/DDBJ whole genome shotgun (WGS) entry which is preliminary data.</text>
</comment>
<protein>
    <submittedName>
        <fullName evidence="1">SlyX family protein</fullName>
    </submittedName>
</protein>
<dbReference type="Pfam" id="PF04102">
    <property type="entry name" value="SlyX"/>
    <property type="match status" value="1"/>
</dbReference>
<name>A0ABV7HR47_9GAMM</name>
<dbReference type="Proteomes" id="UP001595548">
    <property type="component" value="Unassembled WGS sequence"/>
</dbReference>
<reference evidence="2" key="1">
    <citation type="journal article" date="2019" name="Int. J. Syst. Evol. Microbiol.">
        <title>The Global Catalogue of Microorganisms (GCM) 10K type strain sequencing project: providing services to taxonomists for standard genome sequencing and annotation.</title>
        <authorList>
            <consortium name="The Broad Institute Genomics Platform"/>
            <consortium name="The Broad Institute Genome Sequencing Center for Infectious Disease"/>
            <person name="Wu L."/>
            <person name="Ma J."/>
        </authorList>
    </citation>
    <scope>NUCLEOTIDE SEQUENCE [LARGE SCALE GENOMIC DNA]</scope>
    <source>
        <strain evidence="2">KCTC 52141</strain>
    </source>
</reference>
<gene>
    <name evidence="1" type="ORF">ACFOEB_08450</name>
</gene>